<evidence type="ECO:0000313" key="1">
    <source>
        <dbReference type="EMBL" id="SFB86308.1"/>
    </source>
</evidence>
<dbReference type="EMBL" id="FOLE01000001">
    <property type="protein sequence ID" value="SFB86308.1"/>
    <property type="molecule type" value="Genomic_DNA"/>
</dbReference>
<gene>
    <name evidence="1" type="ORF">SAMN05421780_101801</name>
</gene>
<name>A0A1I1ELF5_9BACT</name>
<accession>A0A1I1ELF5</accession>
<dbReference type="RefSeq" id="WP_143083853.1">
    <property type="nucleotide sequence ID" value="NZ_FOLE01000001.1"/>
</dbReference>
<sequence length="80" mass="9429">MEKVFTIELDQQGEMVELHLNKKGAEFLRDVLNKLIENNRFSDHHFMSPEWGGDELSSEKQNLSDDIKLIHQLKILYSKE</sequence>
<evidence type="ECO:0000313" key="2">
    <source>
        <dbReference type="Proteomes" id="UP000199514"/>
    </source>
</evidence>
<protein>
    <submittedName>
        <fullName evidence="1">Immunity protein 32</fullName>
    </submittedName>
</protein>
<organism evidence="1 2">
    <name type="scientific">Flexibacter flexilis DSM 6793</name>
    <dbReference type="NCBI Taxonomy" id="927664"/>
    <lineage>
        <taxon>Bacteria</taxon>
        <taxon>Pseudomonadati</taxon>
        <taxon>Bacteroidota</taxon>
        <taxon>Cytophagia</taxon>
        <taxon>Cytophagales</taxon>
        <taxon>Flexibacteraceae</taxon>
        <taxon>Flexibacter</taxon>
    </lineage>
</organism>
<dbReference type="OrthoDB" id="3035695at2"/>
<keyword evidence="2" id="KW-1185">Reference proteome</keyword>
<proteinExistence type="predicted"/>
<reference evidence="1 2" key="1">
    <citation type="submission" date="2016-10" db="EMBL/GenBank/DDBJ databases">
        <authorList>
            <person name="de Groot N.N."/>
        </authorList>
    </citation>
    <scope>NUCLEOTIDE SEQUENCE [LARGE SCALE GENOMIC DNA]</scope>
    <source>
        <strain evidence="1 2">DSM 6793</strain>
    </source>
</reference>
<dbReference type="Proteomes" id="UP000199514">
    <property type="component" value="Unassembled WGS sequence"/>
</dbReference>
<dbReference type="STRING" id="927664.SAMN05421780_101801"/>
<dbReference type="AlphaFoldDB" id="A0A1I1ELF5"/>